<name>A0A255YS78_9SPHN</name>
<dbReference type="InterPro" id="IPR015421">
    <property type="entry name" value="PyrdxlP-dep_Trfase_major"/>
</dbReference>
<evidence type="ECO:0000313" key="7">
    <source>
        <dbReference type="Proteomes" id="UP000216991"/>
    </source>
</evidence>
<evidence type="ECO:0000256" key="2">
    <source>
        <dbReference type="ARBA" id="ARBA00022576"/>
    </source>
</evidence>
<dbReference type="Gene3D" id="3.40.640.10">
    <property type="entry name" value="Type I PLP-dependent aspartate aminotransferase-like (Major domain)"/>
    <property type="match status" value="1"/>
</dbReference>
<dbReference type="Gene3D" id="3.90.1150.10">
    <property type="entry name" value="Aspartate Aminotransferase, domain 1"/>
    <property type="match status" value="1"/>
</dbReference>
<dbReference type="AlphaFoldDB" id="A0A255YS78"/>
<dbReference type="InterPro" id="IPR004839">
    <property type="entry name" value="Aminotransferase_I/II_large"/>
</dbReference>
<keyword evidence="2 6" id="KW-0032">Aminotransferase</keyword>
<dbReference type="PANTHER" id="PTHR43807:SF20">
    <property type="entry name" value="FI04487P"/>
    <property type="match status" value="1"/>
</dbReference>
<dbReference type="InterPro" id="IPR015424">
    <property type="entry name" value="PyrdxlP-dep_Trfase"/>
</dbReference>
<comment type="cofactor">
    <cofactor evidence="1">
        <name>pyridoxal 5'-phosphate</name>
        <dbReference type="ChEBI" id="CHEBI:597326"/>
    </cofactor>
</comment>
<keyword evidence="3 6" id="KW-0808">Transferase</keyword>
<dbReference type="GO" id="GO:0030170">
    <property type="term" value="F:pyridoxal phosphate binding"/>
    <property type="evidence" value="ECO:0007669"/>
    <property type="project" value="InterPro"/>
</dbReference>
<evidence type="ECO:0000313" key="6">
    <source>
        <dbReference type="EMBL" id="OYQ32053.1"/>
    </source>
</evidence>
<dbReference type="InterPro" id="IPR051326">
    <property type="entry name" value="Kynurenine-oxoglutarate_AT"/>
</dbReference>
<dbReference type="GO" id="GO:0005737">
    <property type="term" value="C:cytoplasm"/>
    <property type="evidence" value="ECO:0007669"/>
    <property type="project" value="TreeGrafter"/>
</dbReference>
<dbReference type="SUPFAM" id="SSF53383">
    <property type="entry name" value="PLP-dependent transferases"/>
    <property type="match status" value="1"/>
</dbReference>
<comment type="caution">
    <text evidence="6">The sequence shown here is derived from an EMBL/GenBank/DDBJ whole genome shotgun (WGS) entry which is preliminary data.</text>
</comment>
<dbReference type="OrthoDB" id="9763453at2"/>
<evidence type="ECO:0000256" key="4">
    <source>
        <dbReference type="ARBA" id="ARBA00022898"/>
    </source>
</evidence>
<evidence type="ECO:0000256" key="3">
    <source>
        <dbReference type="ARBA" id="ARBA00022679"/>
    </source>
</evidence>
<dbReference type="PANTHER" id="PTHR43807">
    <property type="entry name" value="FI04487P"/>
    <property type="match status" value="1"/>
</dbReference>
<feature type="domain" description="Aminotransferase class I/classII large" evidence="5">
    <location>
        <begin position="21"/>
        <end position="371"/>
    </location>
</feature>
<protein>
    <submittedName>
        <fullName evidence="6">Aminotransferase</fullName>
    </submittedName>
</protein>
<keyword evidence="7" id="KW-1185">Reference proteome</keyword>
<organism evidence="6 7">
    <name type="scientific">Sandarakinorhabdus cyanobacteriorum</name>
    <dbReference type="NCBI Taxonomy" id="1981098"/>
    <lineage>
        <taxon>Bacteria</taxon>
        <taxon>Pseudomonadati</taxon>
        <taxon>Pseudomonadota</taxon>
        <taxon>Alphaproteobacteria</taxon>
        <taxon>Sphingomonadales</taxon>
        <taxon>Sphingosinicellaceae</taxon>
        <taxon>Sandarakinorhabdus</taxon>
    </lineage>
</organism>
<dbReference type="Proteomes" id="UP000216991">
    <property type="component" value="Unassembled WGS sequence"/>
</dbReference>
<keyword evidence="4" id="KW-0663">Pyridoxal phosphate</keyword>
<reference evidence="6 7" key="1">
    <citation type="submission" date="2017-07" db="EMBL/GenBank/DDBJ databases">
        <title>Sandarakinorhabdus cyanobacteriorum sp. nov., a novel bacterium isolated from cyanobacterial aggregates in a eutrophic lake.</title>
        <authorList>
            <person name="Cai H."/>
        </authorList>
    </citation>
    <scope>NUCLEOTIDE SEQUENCE [LARGE SCALE GENOMIC DNA]</scope>
    <source>
        <strain evidence="6 7">TH057</strain>
    </source>
</reference>
<evidence type="ECO:0000256" key="1">
    <source>
        <dbReference type="ARBA" id="ARBA00001933"/>
    </source>
</evidence>
<dbReference type="EMBL" id="NOXT01000082">
    <property type="protein sequence ID" value="OYQ32053.1"/>
    <property type="molecule type" value="Genomic_DNA"/>
</dbReference>
<dbReference type="GO" id="GO:0016212">
    <property type="term" value="F:kynurenine-oxoglutarate transaminase activity"/>
    <property type="evidence" value="ECO:0007669"/>
    <property type="project" value="TreeGrafter"/>
</dbReference>
<evidence type="ECO:0000259" key="5">
    <source>
        <dbReference type="Pfam" id="PF00155"/>
    </source>
</evidence>
<gene>
    <name evidence="6" type="ORF">CHU93_03850</name>
</gene>
<proteinExistence type="predicted"/>
<sequence>MQAGTTIFEHMSGLARQHGAINLGQGFPDFGWPDAVLAAGATAITTGYNQYPPMRGLPELRTAVADFYQRRQGLTLSPEQVIITSGATEALAASIMAVAGPGDEVILFAPAYDAYAPLVRRAGATPVWVALQPPDWQASAGAIAAAITPATRAILINTPHNPTGGIAGPAMLAAIVDCARQHDLVIISDEVWEAVRTGAAPHISLLALAPERTIKIGSAGKLLALTGWKVGWVVAEAALAEQVAQVHQFLTFTTPPPLQVAVATGLALPDAWYDAGRARFTTARDRLAAALTAGGWALLPTQGSYFLMADLAASGIALGDRTFCEAAVARADDGVAAIPLSAFQPDGAETPFIRLCFAKSDGVLDEGARRLNLARARLA</sequence>
<dbReference type="InterPro" id="IPR015422">
    <property type="entry name" value="PyrdxlP-dep_Trfase_small"/>
</dbReference>
<dbReference type="CDD" id="cd00609">
    <property type="entry name" value="AAT_like"/>
    <property type="match status" value="1"/>
</dbReference>
<dbReference type="Pfam" id="PF00155">
    <property type="entry name" value="Aminotran_1_2"/>
    <property type="match status" value="1"/>
</dbReference>
<accession>A0A255YS78</accession>